<dbReference type="EMBL" id="LUEZ02000051">
    <property type="protein sequence ID" value="RDB22339.1"/>
    <property type="molecule type" value="Genomic_DNA"/>
</dbReference>
<organism evidence="1 2">
    <name type="scientific">Hypsizygus marmoreus</name>
    <name type="common">White beech mushroom</name>
    <name type="synonym">Agaricus marmoreus</name>
    <dbReference type="NCBI Taxonomy" id="39966"/>
    <lineage>
        <taxon>Eukaryota</taxon>
        <taxon>Fungi</taxon>
        <taxon>Dikarya</taxon>
        <taxon>Basidiomycota</taxon>
        <taxon>Agaricomycotina</taxon>
        <taxon>Agaricomycetes</taxon>
        <taxon>Agaricomycetidae</taxon>
        <taxon>Agaricales</taxon>
        <taxon>Tricholomatineae</taxon>
        <taxon>Lyophyllaceae</taxon>
        <taxon>Hypsizygus</taxon>
    </lineage>
</organism>
<proteinExistence type="predicted"/>
<comment type="caution">
    <text evidence="1">The sequence shown here is derived from an EMBL/GenBank/DDBJ whole genome shotgun (WGS) entry which is preliminary data.</text>
</comment>
<accession>A0A369JJF1</accession>
<gene>
    <name evidence="1" type="ORF">Hypma_010530</name>
</gene>
<reference evidence="1" key="1">
    <citation type="submission" date="2018-04" db="EMBL/GenBank/DDBJ databases">
        <title>Whole genome sequencing of Hypsizygus marmoreus.</title>
        <authorList>
            <person name="Choi I.-G."/>
            <person name="Min B."/>
            <person name="Kim J.-G."/>
            <person name="Kim S."/>
            <person name="Oh Y.-L."/>
            <person name="Kong W.-S."/>
            <person name="Park H."/>
            <person name="Jeong J."/>
            <person name="Song E.-S."/>
        </authorList>
    </citation>
    <scope>NUCLEOTIDE SEQUENCE [LARGE SCALE GENOMIC DNA]</scope>
    <source>
        <strain evidence="1">51987-8</strain>
    </source>
</reference>
<sequence length="205" mass="22753">MLKHMDILPIKDVDRSKCPISLCFANTGQVVVIVDASEYLEFHYLSPYLTWYQPGTVQELKTNGSKSFSGPDLSNLSEPVNQLESGYPFSKTSPFFNIFLGLSICRHCSYHSHNASRFKNEQLSNAGASENLIKSAASNKNDNKQVGSRYIAEGCSGNEPDIVTSHDNKHKRSMKATIPSTSNYNLSYLKLSSLLLHMLPGTGQR</sequence>
<dbReference type="AlphaFoldDB" id="A0A369JJF1"/>
<dbReference type="InParanoid" id="A0A369JJF1"/>
<protein>
    <submittedName>
        <fullName evidence="1">Uncharacterized protein</fullName>
    </submittedName>
</protein>
<name>A0A369JJF1_HYPMA</name>
<dbReference type="Proteomes" id="UP000076154">
    <property type="component" value="Unassembled WGS sequence"/>
</dbReference>
<evidence type="ECO:0000313" key="2">
    <source>
        <dbReference type="Proteomes" id="UP000076154"/>
    </source>
</evidence>
<keyword evidence="2" id="KW-1185">Reference proteome</keyword>
<evidence type="ECO:0000313" key="1">
    <source>
        <dbReference type="EMBL" id="RDB22339.1"/>
    </source>
</evidence>